<feature type="transmembrane region" description="Helical" evidence="1">
    <location>
        <begin position="90"/>
        <end position="108"/>
    </location>
</feature>
<sequence length="133" mass="13793">MSAGAGAPGRVRGRWSATAVAYLVLAGAGLVGTWTLNVIAIVEKRDFLGEWFGSGPSVGSLGVDLAVVAVAAIVFMLVEGRRLGMRGLAIYVLLVPFVALAFALPLFLSARERQLAGERTERASGTRPGPGVV</sequence>
<dbReference type="InterPro" id="IPR021362">
    <property type="entry name" value="DUF2834"/>
</dbReference>
<keyword evidence="1" id="KW-0812">Transmembrane</keyword>
<keyword evidence="1" id="KW-0472">Membrane</keyword>
<keyword evidence="1" id="KW-1133">Transmembrane helix</keyword>
<dbReference type="Pfam" id="PF11196">
    <property type="entry name" value="DUF2834"/>
    <property type="match status" value="1"/>
</dbReference>
<accession>A0A852STS1</accession>
<dbReference type="EMBL" id="JACCBM010000001">
    <property type="protein sequence ID" value="NYD72329.1"/>
    <property type="molecule type" value="Genomic_DNA"/>
</dbReference>
<dbReference type="Proteomes" id="UP000549913">
    <property type="component" value="Unassembled WGS sequence"/>
</dbReference>
<evidence type="ECO:0008006" key="4">
    <source>
        <dbReference type="Google" id="ProtNLM"/>
    </source>
</evidence>
<evidence type="ECO:0000313" key="2">
    <source>
        <dbReference type="EMBL" id="NYD72329.1"/>
    </source>
</evidence>
<dbReference type="RefSeq" id="WP_179549112.1">
    <property type="nucleotide sequence ID" value="NZ_BSEW01000002.1"/>
</dbReference>
<proteinExistence type="predicted"/>
<name>A0A852STS1_9MICO</name>
<keyword evidence="3" id="KW-1185">Reference proteome</keyword>
<feature type="transmembrane region" description="Helical" evidence="1">
    <location>
        <begin position="61"/>
        <end position="78"/>
    </location>
</feature>
<comment type="caution">
    <text evidence="2">The sequence shown here is derived from an EMBL/GenBank/DDBJ whole genome shotgun (WGS) entry which is preliminary data.</text>
</comment>
<feature type="transmembrane region" description="Helical" evidence="1">
    <location>
        <begin position="20"/>
        <end position="41"/>
    </location>
</feature>
<protein>
    <recommendedName>
        <fullName evidence="4">DUF2834 domain-containing protein</fullName>
    </recommendedName>
</protein>
<gene>
    <name evidence="2" type="ORF">BJ984_003487</name>
</gene>
<evidence type="ECO:0000256" key="1">
    <source>
        <dbReference type="SAM" id="Phobius"/>
    </source>
</evidence>
<reference evidence="2 3" key="1">
    <citation type="submission" date="2020-07" db="EMBL/GenBank/DDBJ databases">
        <title>Sequencing the genomes of 1000 actinobacteria strains.</title>
        <authorList>
            <person name="Klenk H.-P."/>
        </authorList>
    </citation>
    <scope>NUCLEOTIDE SEQUENCE [LARGE SCALE GENOMIC DNA]</scope>
    <source>
        <strain evidence="2 3">DSM 26474</strain>
    </source>
</reference>
<evidence type="ECO:0000313" key="3">
    <source>
        <dbReference type="Proteomes" id="UP000549913"/>
    </source>
</evidence>
<organism evidence="2 3">
    <name type="scientific">Herbiconiux flava</name>
    <dbReference type="NCBI Taxonomy" id="881268"/>
    <lineage>
        <taxon>Bacteria</taxon>
        <taxon>Bacillati</taxon>
        <taxon>Actinomycetota</taxon>
        <taxon>Actinomycetes</taxon>
        <taxon>Micrococcales</taxon>
        <taxon>Microbacteriaceae</taxon>
        <taxon>Herbiconiux</taxon>
    </lineage>
</organism>
<dbReference type="AlphaFoldDB" id="A0A852STS1"/>